<protein>
    <submittedName>
        <fullName evidence="2">Uncharacterized protein</fullName>
    </submittedName>
</protein>
<accession>A0A1S6HQY9</accession>
<organism evidence="2 3">
    <name type="scientific">Shewanella psychrophila</name>
    <dbReference type="NCBI Taxonomy" id="225848"/>
    <lineage>
        <taxon>Bacteria</taxon>
        <taxon>Pseudomonadati</taxon>
        <taxon>Pseudomonadota</taxon>
        <taxon>Gammaproteobacteria</taxon>
        <taxon>Alteromonadales</taxon>
        <taxon>Shewanellaceae</taxon>
        <taxon>Shewanella</taxon>
    </lineage>
</organism>
<dbReference type="KEGG" id="spsw:Sps_02815"/>
<dbReference type="EMBL" id="CP014782">
    <property type="protein sequence ID" value="AQS37967.1"/>
    <property type="molecule type" value="Genomic_DNA"/>
</dbReference>
<keyword evidence="1" id="KW-1133">Transmembrane helix</keyword>
<dbReference type="OrthoDB" id="5288276at2"/>
<evidence type="ECO:0000313" key="3">
    <source>
        <dbReference type="Proteomes" id="UP000189545"/>
    </source>
</evidence>
<dbReference type="AlphaFoldDB" id="A0A1S6HQY9"/>
<dbReference type="RefSeq" id="WP_077753073.1">
    <property type="nucleotide sequence ID" value="NZ_CP014782.1"/>
</dbReference>
<evidence type="ECO:0000256" key="1">
    <source>
        <dbReference type="SAM" id="Phobius"/>
    </source>
</evidence>
<keyword evidence="1" id="KW-0812">Transmembrane</keyword>
<dbReference type="Proteomes" id="UP000189545">
    <property type="component" value="Chromosome"/>
</dbReference>
<evidence type="ECO:0000313" key="2">
    <source>
        <dbReference type="EMBL" id="AQS37967.1"/>
    </source>
</evidence>
<keyword evidence="3" id="KW-1185">Reference proteome</keyword>
<sequence length="334" mass="37046">MHYGLKPKYLGALVFASVYDLWAGYRHSSNHILRDIGQGFGPTIFGVHTYVWVMLVFIVVLLFASVLLVLQGDKLSEKADKHRWTALNSVSLPAEIKGLVTGVSYSSVRDMHTVVISNNGVYFLSGDLKTVLASVLLDGAFSVEFSNLTAVVFDGDSSVLITTDHKSFVRLAYDEIAKVEDSYWLFMEGADGVRELKRSRFSTVRAKYNYIASLGWDEKKQEYLTITLPVKVRNNFVVSRLSGEDYELNSEAKIGNTSGDYPMIIGLVLAEDKAYLLNHTSHQILVMVMVMASNNLESAMAFSGIENPQGLTLVNGQYAILSGIEGNNRLTFLK</sequence>
<feature type="transmembrane region" description="Helical" evidence="1">
    <location>
        <begin position="50"/>
        <end position="70"/>
    </location>
</feature>
<dbReference type="STRING" id="225848.Sps_02815"/>
<keyword evidence="1" id="KW-0472">Membrane</keyword>
<reference evidence="2 3" key="1">
    <citation type="submission" date="2016-03" db="EMBL/GenBank/DDBJ databases">
        <title>Complete genome sequence of Shewanella psychrophila WP2, a deep sea bacterium isolated from west Pacific sediment.</title>
        <authorList>
            <person name="Xu G."/>
            <person name="Jian H."/>
        </authorList>
    </citation>
    <scope>NUCLEOTIDE SEQUENCE [LARGE SCALE GENOMIC DNA]</scope>
    <source>
        <strain evidence="2 3">WP2</strain>
    </source>
</reference>
<gene>
    <name evidence="2" type="ORF">Sps_02815</name>
</gene>
<name>A0A1S6HQY9_9GAMM</name>
<proteinExistence type="predicted"/>